<feature type="signal peptide" evidence="1">
    <location>
        <begin position="1"/>
        <end position="18"/>
    </location>
</feature>
<proteinExistence type="predicted"/>
<keyword evidence="1" id="KW-0732">Signal</keyword>
<dbReference type="EMBL" id="KQ965743">
    <property type="protein sequence ID" value="KXS18240.1"/>
    <property type="molecule type" value="Genomic_DNA"/>
</dbReference>
<evidence type="ECO:0000313" key="3">
    <source>
        <dbReference type="Proteomes" id="UP000070544"/>
    </source>
</evidence>
<evidence type="ECO:0000313" key="2">
    <source>
        <dbReference type="EMBL" id="KXS18240.1"/>
    </source>
</evidence>
<sequence length="109" mass="12809">MLAVYFWILVLFFFNLHSFPRTSTIPCTPSLTRSPLMKHRYIHINNDPQMDRLLVPKEGELDCLVDLGERLERFVYCSGVIVEQEWNTVHLFRKRSSHKCSVLSPRTVS</sequence>
<dbReference type="Proteomes" id="UP000070544">
    <property type="component" value="Unassembled WGS sequence"/>
</dbReference>
<organism evidence="2 3">
    <name type="scientific">Gonapodya prolifera (strain JEL478)</name>
    <name type="common">Monoblepharis prolifera</name>
    <dbReference type="NCBI Taxonomy" id="1344416"/>
    <lineage>
        <taxon>Eukaryota</taxon>
        <taxon>Fungi</taxon>
        <taxon>Fungi incertae sedis</taxon>
        <taxon>Chytridiomycota</taxon>
        <taxon>Chytridiomycota incertae sedis</taxon>
        <taxon>Monoblepharidomycetes</taxon>
        <taxon>Monoblepharidales</taxon>
        <taxon>Gonapodyaceae</taxon>
        <taxon>Gonapodya</taxon>
    </lineage>
</organism>
<accession>A0A139ANB5</accession>
<reference evidence="2 3" key="1">
    <citation type="journal article" date="2015" name="Genome Biol. Evol.">
        <title>Phylogenomic analyses indicate that early fungi evolved digesting cell walls of algal ancestors of land plants.</title>
        <authorList>
            <person name="Chang Y."/>
            <person name="Wang S."/>
            <person name="Sekimoto S."/>
            <person name="Aerts A.L."/>
            <person name="Choi C."/>
            <person name="Clum A."/>
            <person name="LaButti K.M."/>
            <person name="Lindquist E.A."/>
            <person name="Yee Ngan C."/>
            <person name="Ohm R.A."/>
            <person name="Salamov A.A."/>
            <person name="Grigoriev I.V."/>
            <person name="Spatafora J.W."/>
            <person name="Berbee M.L."/>
        </authorList>
    </citation>
    <scope>NUCLEOTIDE SEQUENCE [LARGE SCALE GENOMIC DNA]</scope>
    <source>
        <strain evidence="2 3">JEL478</strain>
    </source>
</reference>
<name>A0A139ANB5_GONPJ</name>
<protein>
    <submittedName>
        <fullName evidence="2">Uncharacterized protein</fullName>
    </submittedName>
</protein>
<gene>
    <name evidence="2" type="ORF">M427DRAFT_225236</name>
</gene>
<feature type="chain" id="PRO_5007296322" evidence="1">
    <location>
        <begin position="19"/>
        <end position="109"/>
    </location>
</feature>
<dbReference type="AlphaFoldDB" id="A0A139ANB5"/>
<evidence type="ECO:0000256" key="1">
    <source>
        <dbReference type="SAM" id="SignalP"/>
    </source>
</evidence>
<keyword evidence="3" id="KW-1185">Reference proteome</keyword>